<name>A0A699ZU87_HAELA</name>
<dbReference type="AlphaFoldDB" id="A0A699ZU87"/>
<protein>
    <submittedName>
        <fullName evidence="2">Uncharacterized protein</fullName>
    </submittedName>
</protein>
<organism evidence="2 3">
    <name type="scientific">Haematococcus lacustris</name>
    <name type="common">Green alga</name>
    <name type="synonym">Haematococcus pluvialis</name>
    <dbReference type="NCBI Taxonomy" id="44745"/>
    <lineage>
        <taxon>Eukaryota</taxon>
        <taxon>Viridiplantae</taxon>
        <taxon>Chlorophyta</taxon>
        <taxon>core chlorophytes</taxon>
        <taxon>Chlorophyceae</taxon>
        <taxon>CS clade</taxon>
        <taxon>Chlamydomonadales</taxon>
        <taxon>Haematococcaceae</taxon>
        <taxon>Haematococcus</taxon>
    </lineage>
</organism>
<sequence length="49" mass="5459">MRPGHWTLFAGMTLLGAAAGYYKERLKGFKENGLELQANMPGMLQPEAY</sequence>
<dbReference type="Proteomes" id="UP000485058">
    <property type="component" value="Unassembled WGS sequence"/>
</dbReference>
<accession>A0A699ZU87</accession>
<evidence type="ECO:0000313" key="2">
    <source>
        <dbReference type="EMBL" id="GFH25515.1"/>
    </source>
</evidence>
<comment type="caution">
    <text evidence="2">The sequence shown here is derived from an EMBL/GenBank/DDBJ whole genome shotgun (WGS) entry which is preliminary data.</text>
</comment>
<feature type="transmembrane region" description="Helical" evidence="1">
    <location>
        <begin position="6"/>
        <end position="22"/>
    </location>
</feature>
<feature type="non-terminal residue" evidence="2">
    <location>
        <position position="1"/>
    </location>
</feature>
<keyword evidence="1" id="KW-0472">Membrane</keyword>
<gene>
    <name evidence="2" type="ORF">HaLaN_23494</name>
</gene>
<keyword evidence="3" id="KW-1185">Reference proteome</keyword>
<evidence type="ECO:0000313" key="3">
    <source>
        <dbReference type="Proteomes" id="UP000485058"/>
    </source>
</evidence>
<keyword evidence="1" id="KW-1133">Transmembrane helix</keyword>
<evidence type="ECO:0000256" key="1">
    <source>
        <dbReference type="SAM" id="Phobius"/>
    </source>
</evidence>
<reference evidence="2 3" key="1">
    <citation type="submission" date="2020-02" db="EMBL/GenBank/DDBJ databases">
        <title>Draft genome sequence of Haematococcus lacustris strain NIES-144.</title>
        <authorList>
            <person name="Morimoto D."/>
            <person name="Nakagawa S."/>
            <person name="Yoshida T."/>
            <person name="Sawayama S."/>
        </authorList>
    </citation>
    <scope>NUCLEOTIDE SEQUENCE [LARGE SCALE GENOMIC DNA]</scope>
    <source>
        <strain evidence="2 3">NIES-144</strain>
    </source>
</reference>
<proteinExistence type="predicted"/>
<keyword evidence="1" id="KW-0812">Transmembrane</keyword>
<dbReference type="EMBL" id="BLLF01002836">
    <property type="protein sequence ID" value="GFH25515.1"/>
    <property type="molecule type" value="Genomic_DNA"/>
</dbReference>